<feature type="domain" description="Pyridoxamine kinase/Phosphomethylpyrimidine kinase" evidence="8">
    <location>
        <begin position="46"/>
        <end position="287"/>
    </location>
</feature>
<evidence type="ECO:0000313" key="10">
    <source>
        <dbReference type="Proteomes" id="UP000308149"/>
    </source>
</evidence>
<evidence type="ECO:0000256" key="7">
    <source>
        <dbReference type="SAM" id="MobiDB-lite"/>
    </source>
</evidence>
<dbReference type="GO" id="GO:0008902">
    <property type="term" value="F:hydroxymethylpyrimidine kinase activity"/>
    <property type="evidence" value="ECO:0007669"/>
    <property type="project" value="UniProtKB-EC"/>
</dbReference>
<dbReference type="Proteomes" id="UP000308149">
    <property type="component" value="Chromosome"/>
</dbReference>
<comment type="pathway">
    <text evidence="1">Cofactor biosynthesis; thiamine diphosphate biosynthesis.</text>
</comment>
<organism evidence="9 10">
    <name type="scientific">Thermomonas aquatica</name>
    <dbReference type="NCBI Taxonomy" id="2202149"/>
    <lineage>
        <taxon>Bacteria</taxon>
        <taxon>Pseudomonadati</taxon>
        <taxon>Pseudomonadota</taxon>
        <taxon>Gammaproteobacteria</taxon>
        <taxon>Lysobacterales</taxon>
        <taxon>Lysobacteraceae</taxon>
        <taxon>Thermomonas</taxon>
    </lineage>
</organism>
<keyword evidence="3 9" id="KW-0808">Transferase</keyword>
<evidence type="ECO:0000256" key="2">
    <source>
        <dbReference type="ARBA" id="ARBA00012135"/>
    </source>
</evidence>
<dbReference type="KEGG" id="thes:FHQ07_13765"/>
<dbReference type="FunFam" id="3.40.1190.20:FF:000003">
    <property type="entry name" value="Phosphomethylpyrimidine kinase ThiD"/>
    <property type="match status" value="1"/>
</dbReference>
<reference evidence="9 10" key="1">
    <citation type="submission" date="2019-06" db="EMBL/GenBank/DDBJ databases">
        <title>Thermomonas aquatica sp. nov., isolated from an industrial wastewater treatment plant.</title>
        <authorList>
            <person name="Jeon J.H."/>
            <person name="Park D.-S."/>
        </authorList>
    </citation>
    <scope>NUCLEOTIDE SEQUENCE [LARGE SCALE GENOMIC DNA]</scope>
    <source>
        <strain evidence="9 10">SY21</strain>
    </source>
</reference>
<dbReference type="PANTHER" id="PTHR20858">
    <property type="entry name" value="PHOSPHOMETHYLPYRIMIDINE KINASE"/>
    <property type="match status" value="1"/>
</dbReference>
<dbReference type="OrthoDB" id="9810880at2"/>
<dbReference type="UniPathway" id="UPA00060">
    <property type="reaction ID" value="UER00138"/>
</dbReference>
<feature type="region of interest" description="Disordered" evidence="7">
    <location>
        <begin position="1"/>
        <end position="23"/>
    </location>
</feature>
<accession>A0A5B7ZUG7</accession>
<evidence type="ECO:0000259" key="8">
    <source>
        <dbReference type="Pfam" id="PF08543"/>
    </source>
</evidence>
<dbReference type="Gene3D" id="3.40.1190.20">
    <property type="match status" value="1"/>
</dbReference>
<evidence type="ECO:0000256" key="1">
    <source>
        <dbReference type="ARBA" id="ARBA00004948"/>
    </source>
</evidence>
<evidence type="ECO:0000256" key="3">
    <source>
        <dbReference type="ARBA" id="ARBA00022679"/>
    </source>
</evidence>
<dbReference type="GO" id="GO:0009229">
    <property type="term" value="P:thiamine diphosphate biosynthetic process"/>
    <property type="evidence" value="ECO:0007669"/>
    <property type="project" value="UniProtKB-UniPathway"/>
</dbReference>
<keyword evidence="5 9" id="KW-0418">Kinase</keyword>
<dbReference type="AlphaFoldDB" id="A0A5B7ZUG7"/>
<keyword evidence="10" id="KW-1185">Reference proteome</keyword>
<keyword evidence="4" id="KW-0547">Nucleotide-binding</keyword>
<dbReference type="EMBL" id="CP040871">
    <property type="protein sequence ID" value="QDA58295.1"/>
    <property type="molecule type" value="Genomic_DNA"/>
</dbReference>
<evidence type="ECO:0000313" key="9">
    <source>
        <dbReference type="EMBL" id="QDA58295.1"/>
    </source>
</evidence>
<dbReference type="InterPro" id="IPR029056">
    <property type="entry name" value="Ribokinase-like"/>
</dbReference>
<dbReference type="GO" id="GO:0005829">
    <property type="term" value="C:cytosol"/>
    <property type="evidence" value="ECO:0007669"/>
    <property type="project" value="TreeGrafter"/>
</dbReference>
<dbReference type="CDD" id="cd01169">
    <property type="entry name" value="HMPP_kinase"/>
    <property type="match status" value="1"/>
</dbReference>
<proteinExistence type="predicted"/>
<dbReference type="GO" id="GO:0008972">
    <property type="term" value="F:phosphomethylpyrimidine kinase activity"/>
    <property type="evidence" value="ECO:0007669"/>
    <property type="project" value="InterPro"/>
</dbReference>
<dbReference type="GO" id="GO:0005524">
    <property type="term" value="F:ATP binding"/>
    <property type="evidence" value="ECO:0007669"/>
    <property type="project" value="UniProtKB-KW"/>
</dbReference>
<protein>
    <recommendedName>
        <fullName evidence="2">hydroxymethylpyrimidine kinase</fullName>
        <ecNumber evidence="2">2.7.1.49</ecNumber>
    </recommendedName>
</protein>
<dbReference type="InterPro" id="IPR004399">
    <property type="entry name" value="HMP/HMP-P_kinase_dom"/>
</dbReference>
<gene>
    <name evidence="9" type="primary">thiD</name>
    <name evidence="9" type="ORF">FHQ07_13765</name>
</gene>
<dbReference type="InterPro" id="IPR013749">
    <property type="entry name" value="PM/HMP-P_kinase-1"/>
</dbReference>
<dbReference type="SUPFAM" id="SSF53613">
    <property type="entry name" value="Ribokinase-like"/>
    <property type="match status" value="1"/>
</dbReference>
<dbReference type="EC" id="2.7.1.49" evidence="2"/>
<dbReference type="GO" id="GO:0009228">
    <property type="term" value="P:thiamine biosynthetic process"/>
    <property type="evidence" value="ECO:0007669"/>
    <property type="project" value="InterPro"/>
</dbReference>
<keyword evidence="6" id="KW-0067">ATP-binding</keyword>
<dbReference type="NCBIfam" id="TIGR00097">
    <property type="entry name" value="HMP-P_kinase"/>
    <property type="match status" value="1"/>
</dbReference>
<name>A0A5B7ZUG7_9GAMM</name>
<sequence length="301" mass="31275">MPCIGTRKCGAAAPNPPEPASLPPDFRNPFVNDPRPVSALTIAGSDSGGGAGIQADLKTFAAHGVHGLSAIAALTAQHTRGVTAVHVPEIGFLRAQLDACFEDFRIGAVKIGMLASAGVIDAVADALERHRPPFVVLDPVMVATSGAKLLQDDALHALRTRLVPLASIITPNIPEAELLTGMRILDAAAADRAILSLRRMGSPAVLLKGGHLDEGECVIDRYDDGHADATFMHDRLPVEGHGTGCTLASAIAANLCRGMAMPAAVEAATDYIERALRGGYRPGRGDVVVLDHFGASALRTA</sequence>
<dbReference type="Pfam" id="PF08543">
    <property type="entry name" value="Phos_pyr_kin"/>
    <property type="match status" value="1"/>
</dbReference>
<dbReference type="PANTHER" id="PTHR20858:SF17">
    <property type="entry name" value="HYDROXYMETHYLPYRIMIDINE_PHOSPHOMETHYLPYRIMIDINE KINASE THI20-RELATED"/>
    <property type="match status" value="1"/>
</dbReference>
<evidence type="ECO:0000256" key="5">
    <source>
        <dbReference type="ARBA" id="ARBA00022777"/>
    </source>
</evidence>
<evidence type="ECO:0000256" key="6">
    <source>
        <dbReference type="ARBA" id="ARBA00022840"/>
    </source>
</evidence>
<evidence type="ECO:0000256" key="4">
    <source>
        <dbReference type="ARBA" id="ARBA00022741"/>
    </source>
</evidence>